<keyword evidence="3" id="KW-0813">Transport</keyword>
<evidence type="ECO:0000259" key="9">
    <source>
        <dbReference type="PROSITE" id="PS50893"/>
    </source>
</evidence>
<dbReference type="InterPro" id="IPR003439">
    <property type="entry name" value="ABC_transporter-like_ATP-bd"/>
</dbReference>
<dbReference type="Pfam" id="PF00005">
    <property type="entry name" value="ABC_tran"/>
    <property type="match status" value="1"/>
</dbReference>
<protein>
    <submittedName>
        <fullName evidence="10">ABC transporter ATP-binding protein</fullName>
    </submittedName>
</protein>
<dbReference type="RefSeq" id="WP_138127835.1">
    <property type="nucleotide sequence ID" value="NZ_SWLG01000012.1"/>
</dbReference>
<evidence type="ECO:0000256" key="5">
    <source>
        <dbReference type="ARBA" id="ARBA00022741"/>
    </source>
</evidence>
<organism evidence="10 11">
    <name type="scientific">Exobacillus caeni</name>
    <dbReference type="NCBI Taxonomy" id="2574798"/>
    <lineage>
        <taxon>Bacteria</taxon>
        <taxon>Bacillati</taxon>
        <taxon>Bacillota</taxon>
        <taxon>Bacilli</taxon>
        <taxon>Bacillales</taxon>
        <taxon>Guptibacillaceae</taxon>
        <taxon>Exobacillus</taxon>
    </lineage>
</organism>
<keyword evidence="11" id="KW-1185">Reference proteome</keyword>
<dbReference type="SUPFAM" id="SSF52540">
    <property type="entry name" value="P-loop containing nucleoside triphosphate hydrolases"/>
    <property type="match status" value="1"/>
</dbReference>
<keyword evidence="5" id="KW-0547">Nucleotide-binding</keyword>
<proteinExistence type="inferred from homology"/>
<comment type="similarity">
    <text evidence="2">Belongs to the ABC transporter superfamily.</text>
</comment>
<dbReference type="PANTHER" id="PTHR42711">
    <property type="entry name" value="ABC TRANSPORTER ATP-BINDING PROTEIN"/>
    <property type="match status" value="1"/>
</dbReference>
<dbReference type="GO" id="GO:0016887">
    <property type="term" value="F:ATP hydrolysis activity"/>
    <property type="evidence" value="ECO:0007669"/>
    <property type="project" value="InterPro"/>
</dbReference>
<evidence type="ECO:0000256" key="8">
    <source>
        <dbReference type="ARBA" id="ARBA00023136"/>
    </source>
</evidence>
<dbReference type="InterPro" id="IPR003593">
    <property type="entry name" value="AAA+_ATPase"/>
</dbReference>
<keyword evidence="8" id="KW-0472">Membrane</keyword>
<keyword evidence="6 10" id="KW-0067">ATP-binding</keyword>
<dbReference type="PROSITE" id="PS50893">
    <property type="entry name" value="ABC_TRANSPORTER_2"/>
    <property type="match status" value="1"/>
</dbReference>
<evidence type="ECO:0000313" key="10">
    <source>
        <dbReference type="EMBL" id="TLS36225.1"/>
    </source>
</evidence>
<sequence length="303" mass="34476">MDSVITVKQLRKQYGDVDAVKDVSFSVGKGEIFGIIGPNGAGKTTTIEILEGIRKRDGGEVQVLGMDPEKNRRNLNARIGVQFQSTAIQEKIKVKEALDLFSSFYPNNDNLGDLIEKLGLDEKMDVYFEDLSGGWKQRVTLALATLHSPEIVFLDEPSMGLDPQARRDLWDIIHYLRDRGSTIIVTTHYMEEAEKLCDRIAMIYGGKLEALGEPKQLLEDLATKYLSFYSRDADENILSRLPGVISLENTEGHYRIMTEQLQRTSYHLFKEGEERNWTIEGFQFERGTLDDLFVHLLHKEETA</sequence>
<dbReference type="OrthoDB" id="9804819at2"/>
<feature type="domain" description="ABC transporter" evidence="9">
    <location>
        <begin position="5"/>
        <end position="230"/>
    </location>
</feature>
<evidence type="ECO:0000256" key="2">
    <source>
        <dbReference type="ARBA" id="ARBA00005417"/>
    </source>
</evidence>
<evidence type="ECO:0000256" key="7">
    <source>
        <dbReference type="ARBA" id="ARBA00022967"/>
    </source>
</evidence>
<dbReference type="GO" id="GO:0005524">
    <property type="term" value="F:ATP binding"/>
    <property type="evidence" value="ECO:0007669"/>
    <property type="project" value="UniProtKB-KW"/>
</dbReference>
<keyword evidence="4" id="KW-1003">Cell membrane</keyword>
<reference evidence="10 11" key="1">
    <citation type="submission" date="2019-04" db="EMBL/GenBank/DDBJ databases">
        <title>Bacillus caeni sp. nov., a bacterium isolated from mangrove sediment.</title>
        <authorList>
            <person name="Huang H."/>
            <person name="Mo K."/>
            <person name="Hu Y."/>
        </authorList>
    </citation>
    <scope>NUCLEOTIDE SEQUENCE [LARGE SCALE GENOMIC DNA]</scope>
    <source>
        <strain evidence="10 11">HB172195</strain>
    </source>
</reference>
<accession>A0A5R9F948</accession>
<dbReference type="EMBL" id="SWLG01000012">
    <property type="protein sequence ID" value="TLS36225.1"/>
    <property type="molecule type" value="Genomic_DNA"/>
</dbReference>
<dbReference type="SMART" id="SM00382">
    <property type="entry name" value="AAA"/>
    <property type="match status" value="1"/>
</dbReference>
<dbReference type="AlphaFoldDB" id="A0A5R9F948"/>
<name>A0A5R9F948_9BACL</name>
<comment type="subcellular location">
    <subcellularLocation>
        <location evidence="1">Cell membrane</location>
    </subcellularLocation>
</comment>
<comment type="caution">
    <text evidence="10">The sequence shown here is derived from an EMBL/GenBank/DDBJ whole genome shotgun (WGS) entry which is preliminary data.</text>
</comment>
<dbReference type="PANTHER" id="PTHR42711:SF5">
    <property type="entry name" value="ABC TRANSPORTER ATP-BINDING PROTEIN NATA"/>
    <property type="match status" value="1"/>
</dbReference>
<evidence type="ECO:0000256" key="3">
    <source>
        <dbReference type="ARBA" id="ARBA00022448"/>
    </source>
</evidence>
<evidence type="ECO:0000256" key="1">
    <source>
        <dbReference type="ARBA" id="ARBA00004236"/>
    </source>
</evidence>
<dbReference type="Proteomes" id="UP000308230">
    <property type="component" value="Unassembled WGS sequence"/>
</dbReference>
<dbReference type="CDD" id="cd03230">
    <property type="entry name" value="ABC_DR_subfamily_A"/>
    <property type="match status" value="1"/>
</dbReference>
<evidence type="ECO:0000256" key="6">
    <source>
        <dbReference type="ARBA" id="ARBA00022840"/>
    </source>
</evidence>
<evidence type="ECO:0000256" key="4">
    <source>
        <dbReference type="ARBA" id="ARBA00022475"/>
    </source>
</evidence>
<evidence type="ECO:0000313" key="11">
    <source>
        <dbReference type="Proteomes" id="UP000308230"/>
    </source>
</evidence>
<dbReference type="FunFam" id="3.40.50.300:FF:000589">
    <property type="entry name" value="ABC transporter, ATP-binding subunit"/>
    <property type="match status" value="1"/>
</dbReference>
<keyword evidence="7" id="KW-1278">Translocase</keyword>
<dbReference type="InterPro" id="IPR027417">
    <property type="entry name" value="P-loop_NTPase"/>
</dbReference>
<dbReference type="Gene3D" id="3.40.50.300">
    <property type="entry name" value="P-loop containing nucleotide triphosphate hydrolases"/>
    <property type="match status" value="1"/>
</dbReference>
<dbReference type="PROSITE" id="PS00211">
    <property type="entry name" value="ABC_TRANSPORTER_1"/>
    <property type="match status" value="1"/>
</dbReference>
<gene>
    <name evidence="10" type="ORF">FCL54_16455</name>
</gene>
<dbReference type="InterPro" id="IPR017871">
    <property type="entry name" value="ABC_transporter-like_CS"/>
</dbReference>
<dbReference type="InterPro" id="IPR050763">
    <property type="entry name" value="ABC_transporter_ATP-binding"/>
</dbReference>
<dbReference type="GO" id="GO:0005886">
    <property type="term" value="C:plasma membrane"/>
    <property type="evidence" value="ECO:0007669"/>
    <property type="project" value="UniProtKB-SubCell"/>
</dbReference>